<dbReference type="InterPro" id="IPR003595">
    <property type="entry name" value="Tyr_Pase_cat"/>
</dbReference>
<proteinExistence type="predicted"/>
<dbReference type="PANTHER" id="PTHR19134">
    <property type="entry name" value="RECEPTOR-TYPE TYROSINE-PROTEIN PHOSPHATASE"/>
    <property type="match status" value="1"/>
</dbReference>
<dbReference type="PANTHER" id="PTHR19134:SF449">
    <property type="entry name" value="TYROSINE-PROTEIN PHOSPHATASE 1"/>
    <property type="match status" value="1"/>
</dbReference>
<evidence type="ECO:0000313" key="3">
    <source>
        <dbReference type="EMBL" id="CAH2101443.1"/>
    </source>
</evidence>
<sequence length="276" mass="32009">MGSGKSKALTRKGLIKFVENKNAAKLFVQEYEDLINEKEEGTFSASIAAGYFGDCQNENEGLYFDHNRVVLQEENGSHAYINASYIDGYDFQDAYITTKTPLSRMAVRNFWRMVWEHQSETIVMLDTRKTNEKIHRIPYCHPKEGFTLRYGQLKVTTSKLHLDHKNFELRKLIVTHEGGGSLYVNHFLYNNWRKDHILPRTSDFLDFIRMVSLYSHTTVTPVTRKGYKSPMIVHCRDGLERSIVFCAIDISILQIRKTGKIDLYSNVLKLRRDVGI</sequence>
<dbReference type="EMBL" id="CAKOGL010000023">
    <property type="protein sequence ID" value="CAH2101443.1"/>
    <property type="molecule type" value="Genomic_DNA"/>
</dbReference>
<evidence type="ECO:0000259" key="1">
    <source>
        <dbReference type="PROSITE" id="PS50055"/>
    </source>
</evidence>
<dbReference type="SUPFAM" id="SSF52799">
    <property type="entry name" value="(Phosphotyrosine protein) phosphatases II"/>
    <property type="match status" value="1"/>
</dbReference>
<evidence type="ECO:0000313" key="4">
    <source>
        <dbReference type="Proteomes" id="UP001153954"/>
    </source>
</evidence>
<dbReference type="InterPro" id="IPR000387">
    <property type="entry name" value="Tyr_Pase_dom"/>
</dbReference>
<gene>
    <name evidence="3" type="ORF">EEDITHA_LOCUS16202</name>
</gene>
<protein>
    <recommendedName>
        <fullName evidence="5">Protein tyrosine phosphatase</fullName>
    </recommendedName>
</protein>
<dbReference type="SMART" id="SM00194">
    <property type="entry name" value="PTPc"/>
    <property type="match status" value="1"/>
</dbReference>
<accession>A0AAU9UQM0</accession>
<dbReference type="GO" id="GO:0048666">
    <property type="term" value="P:neuron development"/>
    <property type="evidence" value="ECO:0007669"/>
    <property type="project" value="UniProtKB-ARBA"/>
</dbReference>
<dbReference type="Gene3D" id="3.90.190.10">
    <property type="entry name" value="Protein tyrosine phosphatase superfamily"/>
    <property type="match status" value="1"/>
</dbReference>
<feature type="domain" description="Tyrosine-protein phosphatase" evidence="1">
    <location>
        <begin position="63"/>
        <end position="271"/>
    </location>
</feature>
<dbReference type="CDD" id="cd00047">
    <property type="entry name" value="PTPc"/>
    <property type="match status" value="1"/>
</dbReference>
<dbReference type="PRINTS" id="PR00700">
    <property type="entry name" value="PRTYPHPHTASE"/>
</dbReference>
<dbReference type="AlphaFoldDB" id="A0AAU9UQM0"/>
<comment type="caution">
    <text evidence="3">The sequence shown here is derived from an EMBL/GenBank/DDBJ whole genome shotgun (WGS) entry which is preliminary data.</text>
</comment>
<dbReference type="InterPro" id="IPR050348">
    <property type="entry name" value="Protein-Tyr_Phosphatase"/>
</dbReference>
<dbReference type="PROSITE" id="PS50056">
    <property type="entry name" value="TYR_PHOSPHATASE_2"/>
    <property type="match status" value="1"/>
</dbReference>
<dbReference type="Proteomes" id="UP001153954">
    <property type="component" value="Unassembled WGS sequence"/>
</dbReference>
<name>A0AAU9UQM0_EUPED</name>
<evidence type="ECO:0000259" key="2">
    <source>
        <dbReference type="PROSITE" id="PS50056"/>
    </source>
</evidence>
<dbReference type="GO" id="GO:0004725">
    <property type="term" value="F:protein tyrosine phosphatase activity"/>
    <property type="evidence" value="ECO:0007669"/>
    <property type="project" value="InterPro"/>
</dbReference>
<dbReference type="PROSITE" id="PS50055">
    <property type="entry name" value="TYR_PHOSPHATASE_PTP"/>
    <property type="match status" value="1"/>
</dbReference>
<feature type="domain" description="Tyrosine specific protein phosphatases" evidence="2">
    <location>
        <begin position="205"/>
        <end position="272"/>
    </location>
</feature>
<dbReference type="Pfam" id="PF00102">
    <property type="entry name" value="Y_phosphatase"/>
    <property type="match status" value="1"/>
</dbReference>
<keyword evidence="4" id="KW-1185">Reference proteome</keyword>
<reference evidence="3" key="1">
    <citation type="submission" date="2022-03" db="EMBL/GenBank/DDBJ databases">
        <authorList>
            <person name="Tunstrom K."/>
        </authorList>
    </citation>
    <scope>NUCLEOTIDE SEQUENCE</scope>
</reference>
<dbReference type="InterPro" id="IPR000242">
    <property type="entry name" value="PTP_cat"/>
</dbReference>
<dbReference type="InterPro" id="IPR029021">
    <property type="entry name" value="Prot-tyrosine_phosphatase-like"/>
</dbReference>
<organism evidence="3 4">
    <name type="scientific">Euphydryas editha</name>
    <name type="common">Edith's checkerspot</name>
    <dbReference type="NCBI Taxonomy" id="104508"/>
    <lineage>
        <taxon>Eukaryota</taxon>
        <taxon>Metazoa</taxon>
        <taxon>Ecdysozoa</taxon>
        <taxon>Arthropoda</taxon>
        <taxon>Hexapoda</taxon>
        <taxon>Insecta</taxon>
        <taxon>Pterygota</taxon>
        <taxon>Neoptera</taxon>
        <taxon>Endopterygota</taxon>
        <taxon>Lepidoptera</taxon>
        <taxon>Glossata</taxon>
        <taxon>Ditrysia</taxon>
        <taxon>Papilionoidea</taxon>
        <taxon>Nymphalidae</taxon>
        <taxon>Nymphalinae</taxon>
        <taxon>Euphydryas</taxon>
    </lineage>
</organism>
<dbReference type="GO" id="GO:0009653">
    <property type="term" value="P:anatomical structure morphogenesis"/>
    <property type="evidence" value="ECO:0007669"/>
    <property type="project" value="UniProtKB-ARBA"/>
</dbReference>
<dbReference type="SMART" id="SM00404">
    <property type="entry name" value="PTPc_motif"/>
    <property type="match status" value="1"/>
</dbReference>
<evidence type="ECO:0008006" key="5">
    <source>
        <dbReference type="Google" id="ProtNLM"/>
    </source>
</evidence>